<keyword evidence="1" id="KW-0472">Membrane</keyword>
<dbReference type="InterPro" id="IPR008523">
    <property type="entry name" value="DUF805"/>
</dbReference>
<dbReference type="Pfam" id="PF14237">
    <property type="entry name" value="GYF_2"/>
    <property type="match status" value="1"/>
</dbReference>
<dbReference type="RefSeq" id="WP_338230709.1">
    <property type="nucleotide sequence ID" value="NZ_BTPE01000028.1"/>
</dbReference>
<sequence length="192" mass="22018">MKKYFYSNGQEKEGPVTLGELKQKDIQPKTLIWHEGLDDWKEADSVEELRELFELSPPPLDTEDDTLNATDTKDFKPEKQTVTESSHTVRKQGMFSNPFSFDGRIRRTEYGISLIIYVVVAAFVNVIVESGEAPIIGLAYIPMLWFLWAQGAKRCHDLGNNGWWQIIPFYGLWMIFQNGQPGINEYGRNPKG</sequence>
<evidence type="ECO:0000313" key="3">
    <source>
        <dbReference type="EMBL" id="GMQ35740.1"/>
    </source>
</evidence>
<feature type="domain" description="GYF" evidence="2">
    <location>
        <begin position="4"/>
        <end position="49"/>
    </location>
</feature>
<dbReference type="Proteomes" id="UP001307705">
    <property type="component" value="Unassembled WGS sequence"/>
</dbReference>
<feature type="transmembrane region" description="Helical" evidence="1">
    <location>
        <begin position="133"/>
        <end position="149"/>
    </location>
</feature>
<gene>
    <name evidence="3" type="ORF">Ataiwa_40140</name>
</gene>
<dbReference type="PANTHER" id="PTHR34980:SF3">
    <property type="entry name" value="BLR8105 PROTEIN"/>
    <property type="match status" value="1"/>
</dbReference>
<organism evidence="3 4">
    <name type="scientific">Algoriphagus taiwanensis</name>
    <dbReference type="NCBI Taxonomy" id="1445656"/>
    <lineage>
        <taxon>Bacteria</taxon>
        <taxon>Pseudomonadati</taxon>
        <taxon>Bacteroidota</taxon>
        <taxon>Cytophagia</taxon>
        <taxon>Cytophagales</taxon>
        <taxon>Cyclobacteriaceae</taxon>
        <taxon>Algoriphagus</taxon>
    </lineage>
</organism>
<evidence type="ECO:0000313" key="4">
    <source>
        <dbReference type="Proteomes" id="UP001307705"/>
    </source>
</evidence>
<keyword evidence="4" id="KW-1185">Reference proteome</keyword>
<protein>
    <recommendedName>
        <fullName evidence="2">GYF domain-containing protein</fullName>
    </recommendedName>
</protein>
<keyword evidence="1" id="KW-1133">Transmembrane helix</keyword>
<reference evidence="3 4" key="1">
    <citation type="submission" date="2023-08" db="EMBL/GenBank/DDBJ databases">
        <title>Draft genome sequence of Algoriphagus taiwanensis.</title>
        <authorList>
            <person name="Takatani N."/>
            <person name="Hosokawa M."/>
            <person name="Sawabe T."/>
        </authorList>
    </citation>
    <scope>NUCLEOTIDE SEQUENCE [LARGE SCALE GENOMIC DNA]</scope>
    <source>
        <strain evidence="3 4">JCM 19755</strain>
    </source>
</reference>
<evidence type="ECO:0000256" key="1">
    <source>
        <dbReference type="SAM" id="Phobius"/>
    </source>
</evidence>
<proteinExistence type="predicted"/>
<evidence type="ECO:0000259" key="2">
    <source>
        <dbReference type="Pfam" id="PF14237"/>
    </source>
</evidence>
<dbReference type="EMBL" id="BTPE01000028">
    <property type="protein sequence ID" value="GMQ35740.1"/>
    <property type="molecule type" value="Genomic_DNA"/>
</dbReference>
<accession>A0ABQ6Q831</accession>
<feature type="transmembrane region" description="Helical" evidence="1">
    <location>
        <begin position="110"/>
        <end position="127"/>
    </location>
</feature>
<comment type="caution">
    <text evidence="3">The sequence shown here is derived from an EMBL/GenBank/DDBJ whole genome shotgun (WGS) entry which is preliminary data.</text>
</comment>
<dbReference type="PANTHER" id="PTHR34980">
    <property type="entry name" value="INNER MEMBRANE PROTEIN-RELATED-RELATED"/>
    <property type="match status" value="1"/>
</dbReference>
<name>A0ABQ6Q831_9BACT</name>
<dbReference type="Pfam" id="PF05656">
    <property type="entry name" value="DUF805"/>
    <property type="match status" value="1"/>
</dbReference>
<keyword evidence="1" id="KW-0812">Transmembrane</keyword>
<dbReference type="InterPro" id="IPR025640">
    <property type="entry name" value="GYF_2"/>
</dbReference>